<evidence type="ECO:0008006" key="4">
    <source>
        <dbReference type="Google" id="ProtNLM"/>
    </source>
</evidence>
<dbReference type="PANTHER" id="PTHR10933:SF9">
    <property type="entry name" value="IMMUNOGLOBULIN-BINDING PROTEIN 1"/>
    <property type="match status" value="1"/>
</dbReference>
<dbReference type="OrthoDB" id="10261753at2759"/>
<feature type="compositionally biased region" description="Basic and acidic residues" evidence="1">
    <location>
        <begin position="347"/>
        <end position="370"/>
    </location>
</feature>
<dbReference type="KEGG" id="pco:PHACADRAFT_120474"/>
<accession>K5WXQ8</accession>
<protein>
    <recommendedName>
        <fullName evidence="4">TAP42-like protein</fullName>
    </recommendedName>
</protein>
<keyword evidence="3" id="KW-1185">Reference proteome</keyword>
<name>K5WXQ8_PHACS</name>
<dbReference type="InterPro" id="IPR038511">
    <property type="entry name" value="TAP42/TAP46-like_sf"/>
</dbReference>
<proteinExistence type="predicted"/>
<dbReference type="GO" id="GO:0005829">
    <property type="term" value="C:cytosol"/>
    <property type="evidence" value="ECO:0007669"/>
    <property type="project" value="TreeGrafter"/>
</dbReference>
<dbReference type="RefSeq" id="XP_007395608.1">
    <property type="nucleotide sequence ID" value="XM_007395546.1"/>
</dbReference>
<dbReference type="InterPro" id="IPR007304">
    <property type="entry name" value="TAP46-like"/>
</dbReference>
<dbReference type="Gene3D" id="1.25.40.540">
    <property type="entry name" value="TAP42-like family"/>
    <property type="match status" value="1"/>
</dbReference>
<dbReference type="EMBL" id="JH930472">
    <property type="protein sequence ID" value="EKM55277.1"/>
    <property type="molecule type" value="Genomic_DNA"/>
</dbReference>
<evidence type="ECO:0000256" key="1">
    <source>
        <dbReference type="SAM" id="MobiDB-lite"/>
    </source>
</evidence>
<dbReference type="Pfam" id="PF04177">
    <property type="entry name" value="TAP42"/>
    <property type="match status" value="1"/>
</dbReference>
<dbReference type="AlphaFoldDB" id="K5WXQ8"/>
<feature type="region of interest" description="Disordered" evidence="1">
    <location>
        <begin position="227"/>
        <end position="287"/>
    </location>
</feature>
<dbReference type="InParanoid" id="K5WXQ8"/>
<reference evidence="2 3" key="1">
    <citation type="journal article" date="2012" name="BMC Genomics">
        <title>Comparative genomics of the white-rot fungi, Phanerochaete carnosa and P. chrysosporium, to elucidate the genetic basis of the distinct wood types they colonize.</title>
        <authorList>
            <person name="Suzuki H."/>
            <person name="MacDonald J."/>
            <person name="Syed K."/>
            <person name="Salamov A."/>
            <person name="Hori C."/>
            <person name="Aerts A."/>
            <person name="Henrissat B."/>
            <person name="Wiebenga A."/>
            <person name="vanKuyk P.A."/>
            <person name="Barry K."/>
            <person name="Lindquist E."/>
            <person name="LaButti K."/>
            <person name="Lapidus A."/>
            <person name="Lucas S."/>
            <person name="Coutinho P."/>
            <person name="Gong Y."/>
            <person name="Samejima M."/>
            <person name="Mahadevan R."/>
            <person name="Abou-Zaid M."/>
            <person name="de Vries R.P."/>
            <person name="Igarashi K."/>
            <person name="Yadav J.S."/>
            <person name="Grigoriev I.V."/>
            <person name="Master E.R."/>
        </authorList>
    </citation>
    <scope>NUCLEOTIDE SEQUENCE [LARGE SCALE GENOMIC DNA]</scope>
    <source>
        <strain evidence="2 3">HHB-10118-sp</strain>
    </source>
</reference>
<feature type="compositionally biased region" description="Basic and acidic residues" evidence="1">
    <location>
        <begin position="241"/>
        <end position="268"/>
    </location>
</feature>
<feature type="region of interest" description="Disordered" evidence="1">
    <location>
        <begin position="326"/>
        <end position="388"/>
    </location>
</feature>
<organism evidence="2 3">
    <name type="scientific">Phanerochaete carnosa (strain HHB-10118-sp)</name>
    <name type="common">White-rot fungus</name>
    <name type="synonym">Peniophora carnosa</name>
    <dbReference type="NCBI Taxonomy" id="650164"/>
    <lineage>
        <taxon>Eukaryota</taxon>
        <taxon>Fungi</taxon>
        <taxon>Dikarya</taxon>
        <taxon>Basidiomycota</taxon>
        <taxon>Agaricomycotina</taxon>
        <taxon>Agaricomycetes</taxon>
        <taxon>Polyporales</taxon>
        <taxon>Phanerochaetaceae</taxon>
        <taxon>Phanerochaete</taxon>
    </lineage>
</organism>
<dbReference type="GeneID" id="18907884"/>
<dbReference type="GO" id="GO:0009966">
    <property type="term" value="P:regulation of signal transduction"/>
    <property type="evidence" value="ECO:0007669"/>
    <property type="project" value="InterPro"/>
</dbReference>
<dbReference type="PANTHER" id="PTHR10933">
    <property type="entry name" value="IMMUNOGLOBULIN-BINDING PROTEIN 1"/>
    <property type="match status" value="1"/>
</dbReference>
<dbReference type="Proteomes" id="UP000008370">
    <property type="component" value="Unassembled WGS sequence"/>
</dbReference>
<dbReference type="HOGENOM" id="CLU_041824_2_0_1"/>
<dbReference type="FunCoup" id="K5WXQ8">
    <property type="interactions" value="394"/>
</dbReference>
<gene>
    <name evidence="2" type="ORF">PHACADRAFT_120474</name>
</gene>
<evidence type="ECO:0000313" key="3">
    <source>
        <dbReference type="Proteomes" id="UP000008370"/>
    </source>
</evidence>
<feature type="compositionally biased region" description="Polar residues" evidence="1">
    <location>
        <begin position="333"/>
        <end position="346"/>
    </location>
</feature>
<dbReference type="GO" id="GO:0035303">
    <property type="term" value="P:regulation of dephosphorylation"/>
    <property type="evidence" value="ECO:0007669"/>
    <property type="project" value="TreeGrafter"/>
</dbReference>
<dbReference type="GO" id="GO:0051721">
    <property type="term" value="F:protein phosphatase 2A binding"/>
    <property type="evidence" value="ECO:0007669"/>
    <property type="project" value="TreeGrafter"/>
</dbReference>
<evidence type="ECO:0000313" key="2">
    <source>
        <dbReference type="EMBL" id="EKM55277.1"/>
    </source>
</evidence>
<sequence length="388" mass="43780">MDLPLGNLFNRALNTAAKASNLPAIENETQNLVQSALTDLNIVRSRVRDLALFSPNETLHDIATKDLLYLFVPFTLAEVENRARAAELEERVAHISRAQVYLKEYLSYLENYEIIPTPEKELYGKKTSSMTDPAKRRELKIKQYQKEKELRGTIEAMRKRRYQGSGQPSSDLELIASLLPTYPADAHSALEAEDSETEEILRTATSMLFRLTYAQAQTSLESLEQEYDLLKSRPPPPEPSGDTRQRQDKAQEQDDMWRLDSVPRDGTDGKGPLLDPQGKPLRPFTILPSGASDRVRLQAQVFQPDHRLPTMSIDEYLEIEQQRGNVITGGGSASESKLTTSEQLQLDSEKDGTAFGEQRAEEKRQKDEKWAQYSDTHPKGAGNTMNRG</sequence>
<dbReference type="STRING" id="650164.K5WXQ8"/>